<evidence type="ECO:0000313" key="6">
    <source>
        <dbReference type="Proteomes" id="UP000673975"/>
    </source>
</evidence>
<gene>
    <name evidence="5" type="ORF">NATSA_04830</name>
</gene>
<dbReference type="CDD" id="cd01167">
    <property type="entry name" value="bac_FRK"/>
    <property type="match status" value="1"/>
</dbReference>
<keyword evidence="6" id="KW-1185">Reference proteome</keyword>
<feature type="domain" description="Carbohydrate kinase PfkB" evidence="4">
    <location>
        <begin position="21"/>
        <end position="284"/>
    </location>
</feature>
<dbReference type="InterPro" id="IPR011611">
    <property type="entry name" value="PfkB_dom"/>
</dbReference>
<sequence length="292" mass="31617">MNKPVIAGLGEVLWDVFPEYKRAGGAPANVAFHASQLGNRGIPASRVGDDEDGAELLNLLSSHGLDISYIQKDDVAPTGTVEVFISDGEASYTISEDVAWDHLALTSSWIDLAREADAVCFGTLAQRDEISRRTIRQFLENTSGDCLKIADINLREPHYTDDIIKKTIELADVVKLNEAEWKQLGEISGADDVRQWLLNEMNVTTICLTKGSDGAELMTADEHLIEPVHPVDSSNGDSVGVGDAFTAALTHHLLRKTPLDVTIRVANKYAAQVAARKGAMPELPEAVLSSLS</sequence>
<evidence type="ECO:0000313" key="5">
    <source>
        <dbReference type="EMBL" id="MBP3191986.1"/>
    </source>
</evidence>
<evidence type="ECO:0000256" key="3">
    <source>
        <dbReference type="ARBA" id="ARBA00022777"/>
    </source>
</evidence>
<dbReference type="Pfam" id="PF00294">
    <property type="entry name" value="PfkB"/>
    <property type="match status" value="1"/>
</dbReference>
<comment type="caution">
    <text evidence="5">The sequence shown here is derived from an EMBL/GenBank/DDBJ whole genome shotgun (WGS) entry which is preliminary data.</text>
</comment>
<dbReference type="RefSeq" id="WP_210510886.1">
    <property type="nucleotide sequence ID" value="NZ_JAFIDN010000003.1"/>
</dbReference>
<keyword evidence="2" id="KW-0808">Transferase</keyword>
<accession>A0A8J7UUZ1</accession>
<protein>
    <submittedName>
        <fullName evidence="5">Carbohydrate kinase</fullName>
    </submittedName>
</protein>
<dbReference type="SUPFAM" id="SSF53613">
    <property type="entry name" value="Ribokinase-like"/>
    <property type="match status" value="1"/>
</dbReference>
<dbReference type="Proteomes" id="UP000673975">
    <property type="component" value="Unassembled WGS sequence"/>
</dbReference>
<evidence type="ECO:0000256" key="2">
    <source>
        <dbReference type="ARBA" id="ARBA00022679"/>
    </source>
</evidence>
<dbReference type="PANTHER" id="PTHR43085:SF57">
    <property type="entry name" value="CARBOHYDRATE KINASE PFKB DOMAIN-CONTAINING PROTEIN"/>
    <property type="match status" value="1"/>
</dbReference>
<dbReference type="InterPro" id="IPR050306">
    <property type="entry name" value="PfkB_Carbo_kinase"/>
</dbReference>
<keyword evidence="3 5" id="KW-0418">Kinase</keyword>
<organism evidence="5 6">
    <name type="scientific">Natronogracilivirga saccharolytica</name>
    <dbReference type="NCBI Taxonomy" id="2812953"/>
    <lineage>
        <taxon>Bacteria</taxon>
        <taxon>Pseudomonadati</taxon>
        <taxon>Balneolota</taxon>
        <taxon>Balneolia</taxon>
        <taxon>Balneolales</taxon>
        <taxon>Cyclonatronaceae</taxon>
        <taxon>Natronogracilivirga</taxon>
    </lineage>
</organism>
<name>A0A8J7UUZ1_9BACT</name>
<evidence type="ECO:0000256" key="1">
    <source>
        <dbReference type="ARBA" id="ARBA00010688"/>
    </source>
</evidence>
<evidence type="ECO:0000259" key="4">
    <source>
        <dbReference type="Pfam" id="PF00294"/>
    </source>
</evidence>
<dbReference type="EMBL" id="JAFIDN010000003">
    <property type="protein sequence ID" value="MBP3191986.1"/>
    <property type="molecule type" value="Genomic_DNA"/>
</dbReference>
<dbReference type="Gene3D" id="3.40.1190.20">
    <property type="match status" value="1"/>
</dbReference>
<dbReference type="PANTHER" id="PTHR43085">
    <property type="entry name" value="HEXOKINASE FAMILY MEMBER"/>
    <property type="match status" value="1"/>
</dbReference>
<reference evidence="5" key="1">
    <citation type="submission" date="2021-02" db="EMBL/GenBank/DDBJ databases">
        <title>Natronogracilivirga saccharolytica gen. nov. sp. nov. a new anaerobic, haloalkiliphilic carbohydrate-fermenting bacterium from soda lake and proposing of Cyclonatronumiaceae fam. nov. in the phylum Balneolaeota.</title>
        <authorList>
            <person name="Zhilina T.N."/>
            <person name="Sorokin D.Y."/>
            <person name="Zavarzina D.G."/>
            <person name="Toshchakov S.V."/>
            <person name="Kublanov I.V."/>
        </authorList>
    </citation>
    <scope>NUCLEOTIDE SEQUENCE</scope>
    <source>
        <strain evidence="5">Z-1702</strain>
    </source>
</reference>
<proteinExistence type="inferred from homology"/>
<comment type="similarity">
    <text evidence="1">Belongs to the carbohydrate kinase PfkB family.</text>
</comment>
<dbReference type="InterPro" id="IPR029056">
    <property type="entry name" value="Ribokinase-like"/>
</dbReference>
<dbReference type="AlphaFoldDB" id="A0A8J7UUZ1"/>
<dbReference type="GO" id="GO:0016301">
    <property type="term" value="F:kinase activity"/>
    <property type="evidence" value="ECO:0007669"/>
    <property type="project" value="UniProtKB-KW"/>
</dbReference>